<gene>
    <name evidence="1" type="ORF">AGLY_005674</name>
</gene>
<keyword evidence="2" id="KW-1185">Reference proteome</keyword>
<proteinExistence type="predicted"/>
<evidence type="ECO:0000313" key="2">
    <source>
        <dbReference type="Proteomes" id="UP000475862"/>
    </source>
</evidence>
<evidence type="ECO:0000313" key="1">
    <source>
        <dbReference type="EMBL" id="KAE9538575.1"/>
    </source>
</evidence>
<dbReference type="AlphaFoldDB" id="A0A6G0TTL5"/>
<sequence>MAPIIENHFIHIKPKDCSYINLDISYFVNRTIKLGKAGCRRLTRCYSHRLLGVLHRVIGISILEIIYPVQLAPPFGHLCLPYFWDILFVFRILQRFIEHKKSRQVGTAALYIKGWGGPRTRIPLTLTFGENFKMCSDVKNVGNTGKVINGEEEKKNKLKLMHKAPRGSLSSALNGRCYRQDLTCILIT</sequence>
<protein>
    <submittedName>
        <fullName evidence="1">Uncharacterized protein</fullName>
    </submittedName>
</protein>
<accession>A0A6G0TTL5</accession>
<dbReference type="EMBL" id="VYZN01000016">
    <property type="protein sequence ID" value="KAE9538575.1"/>
    <property type="molecule type" value="Genomic_DNA"/>
</dbReference>
<reference evidence="1 2" key="1">
    <citation type="submission" date="2019-08" db="EMBL/GenBank/DDBJ databases">
        <title>The genome of the soybean aphid Biotype 1, its phylome, world population structure and adaptation to the North American continent.</title>
        <authorList>
            <person name="Giordano R."/>
            <person name="Donthu R.K."/>
            <person name="Hernandez A.G."/>
            <person name="Wright C.L."/>
            <person name="Zimin A.V."/>
        </authorList>
    </citation>
    <scope>NUCLEOTIDE SEQUENCE [LARGE SCALE GENOMIC DNA]</scope>
    <source>
        <tissue evidence="1">Whole aphids</tissue>
    </source>
</reference>
<dbReference type="Proteomes" id="UP000475862">
    <property type="component" value="Unassembled WGS sequence"/>
</dbReference>
<organism evidence="1 2">
    <name type="scientific">Aphis glycines</name>
    <name type="common">Soybean aphid</name>
    <dbReference type="NCBI Taxonomy" id="307491"/>
    <lineage>
        <taxon>Eukaryota</taxon>
        <taxon>Metazoa</taxon>
        <taxon>Ecdysozoa</taxon>
        <taxon>Arthropoda</taxon>
        <taxon>Hexapoda</taxon>
        <taxon>Insecta</taxon>
        <taxon>Pterygota</taxon>
        <taxon>Neoptera</taxon>
        <taxon>Paraneoptera</taxon>
        <taxon>Hemiptera</taxon>
        <taxon>Sternorrhyncha</taxon>
        <taxon>Aphidomorpha</taxon>
        <taxon>Aphidoidea</taxon>
        <taxon>Aphididae</taxon>
        <taxon>Aphidini</taxon>
        <taxon>Aphis</taxon>
        <taxon>Aphis</taxon>
    </lineage>
</organism>
<comment type="caution">
    <text evidence="1">The sequence shown here is derived from an EMBL/GenBank/DDBJ whole genome shotgun (WGS) entry which is preliminary data.</text>
</comment>
<name>A0A6G0TTL5_APHGL</name>